<accession>A0A426XZS3</accession>
<feature type="non-terminal residue" evidence="2">
    <location>
        <position position="1"/>
    </location>
</feature>
<dbReference type="Proteomes" id="UP000287651">
    <property type="component" value="Unassembled WGS sequence"/>
</dbReference>
<reference evidence="2 3" key="1">
    <citation type="journal article" date="2014" name="Agronomy (Basel)">
        <title>A Draft Genome Sequence for Ensete ventricosum, the Drought-Tolerant Tree Against Hunger.</title>
        <authorList>
            <person name="Harrison J."/>
            <person name="Moore K.A."/>
            <person name="Paszkiewicz K."/>
            <person name="Jones T."/>
            <person name="Grant M."/>
            <person name="Ambacheew D."/>
            <person name="Muzemil S."/>
            <person name="Studholme D.J."/>
        </authorList>
    </citation>
    <scope>NUCLEOTIDE SEQUENCE [LARGE SCALE GENOMIC DNA]</scope>
</reference>
<gene>
    <name evidence="2" type="ORF">B296_00036871</name>
</gene>
<sequence>RLQVGVADLTCARSAVRCHAAALPAMPAVLVVRCAPTRDDLTVRSASVISNLNGSRDQRTNLMDENLQGTRWAKICLGPRSVGGTSISFPSGKNWTAVGGGNDLSRKGSYHRRPRRGCAGSVADRWKAIACLLLSAVERLAEIKEEEPSTKEADDEGRRGERCRASEGEVMRRSSSSVRRTAGGGISSSSSMPSWQKEAEYTDAEGYLLLLRQTHRRLLCFVGKQRSRLRLRRKGLLRREKKKRRRGVEMLLRLVAAFGRTVGKQQQQGGDDCEWTASPPW</sequence>
<dbReference type="AlphaFoldDB" id="A0A426XZS3"/>
<protein>
    <submittedName>
        <fullName evidence="2">Uncharacterized protein</fullName>
    </submittedName>
</protein>
<feature type="compositionally biased region" description="Basic and acidic residues" evidence="1">
    <location>
        <begin position="144"/>
        <end position="172"/>
    </location>
</feature>
<feature type="region of interest" description="Disordered" evidence="1">
    <location>
        <begin position="144"/>
        <end position="195"/>
    </location>
</feature>
<comment type="caution">
    <text evidence="2">The sequence shown here is derived from an EMBL/GenBank/DDBJ whole genome shotgun (WGS) entry which is preliminary data.</text>
</comment>
<proteinExistence type="predicted"/>
<evidence type="ECO:0000313" key="3">
    <source>
        <dbReference type="Proteomes" id="UP000287651"/>
    </source>
</evidence>
<dbReference type="EMBL" id="AMZH03016099">
    <property type="protein sequence ID" value="RRT45015.1"/>
    <property type="molecule type" value="Genomic_DNA"/>
</dbReference>
<organism evidence="2 3">
    <name type="scientific">Ensete ventricosum</name>
    <name type="common">Abyssinian banana</name>
    <name type="synonym">Musa ensete</name>
    <dbReference type="NCBI Taxonomy" id="4639"/>
    <lineage>
        <taxon>Eukaryota</taxon>
        <taxon>Viridiplantae</taxon>
        <taxon>Streptophyta</taxon>
        <taxon>Embryophyta</taxon>
        <taxon>Tracheophyta</taxon>
        <taxon>Spermatophyta</taxon>
        <taxon>Magnoliopsida</taxon>
        <taxon>Liliopsida</taxon>
        <taxon>Zingiberales</taxon>
        <taxon>Musaceae</taxon>
        <taxon>Ensete</taxon>
    </lineage>
</organism>
<evidence type="ECO:0000256" key="1">
    <source>
        <dbReference type="SAM" id="MobiDB-lite"/>
    </source>
</evidence>
<evidence type="ECO:0000313" key="2">
    <source>
        <dbReference type="EMBL" id="RRT45015.1"/>
    </source>
</evidence>
<name>A0A426XZS3_ENSVE</name>